<dbReference type="AlphaFoldDB" id="A0A1I2EK29"/>
<proteinExistence type="predicted"/>
<dbReference type="RefSeq" id="WP_091542527.1">
    <property type="nucleotide sequence ID" value="NZ_FONY01000010.1"/>
</dbReference>
<dbReference type="Gene3D" id="3.40.30.10">
    <property type="entry name" value="Glutaredoxin"/>
    <property type="match status" value="1"/>
</dbReference>
<dbReference type="OrthoDB" id="677051at2"/>
<accession>A0A1I2EK29</accession>
<keyword evidence="2" id="KW-1185">Reference proteome</keyword>
<evidence type="ECO:0000313" key="2">
    <source>
        <dbReference type="Proteomes" id="UP000199513"/>
    </source>
</evidence>
<sequence>MNWQKITSLEDLAKINQQSYHQKALIFKHSTRCSISATVLNRLERNWKEEQAKHIIPFYLDLISYRELSNHIADFYGVIHESPQVLLIDKGKCIYHASHFDINFAEIVQESMANY</sequence>
<evidence type="ECO:0000313" key="1">
    <source>
        <dbReference type="EMBL" id="SFE93352.1"/>
    </source>
</evidence>
<dbReference type="STRING" id="1003.SAMN04488541_101068"/>
<dbReference type="Pfam" id="PF11009">
    <property type="entry name" value="BrxC"/>
    <property type="match status" value="1"/>
</dbReference>
<dbReference type="EMBL" id="FONY01000010">
    <property type="protein sequence ID" value="SFE93352.1"/>
    <property type="molecule type" value="Genomic_DNA"/>
</dbReference>
<protein>
    <submittedName>
        <fullName evidence="1">Bacillithiol system protein YtxJ</fullName>
    </submittedName>
</protein>
<gene>
    <name evidence="1" type="ORF">SAMN04488541_101068</name>
</gene>
<reference evidence="1 2" key="1">
    <citation type="submission" date="2016-10" db="EMBL/GenBank/DDBJ databases">
        <authorList>
            <person name="de Groot N.N."/>
        </authorList>
    </citation>
    <scope>NUCLEOTIDE SEQUENCE [LARGE SCALE GENOMIC DNA]</scope>
    <source>
        <strain>GEY</strain>
        <strain evidence="2">DSM 9560</strain>
    </source>
</reference>
<dbReference type="Proteomes" id="UP000199513">
    <property type="component" value="Unassembled WGS sequence"/>
</dbReference>
<organism evidence="1 2">
    <name type="scientific">Thermoflexibacter ruber</name>
    <dbReference type="NCBI Taxonomy" id="1003"/>
    <lineage>
        <taxon>Bacteria</taxon>
        <taxon>Pseudomonadati</taxon>
        <taxon>Bacteroidota</taxon>
        <taxon>Cytophagia</taxon>
        <taxon>Cytophagales</taxon>
        <taxon>Thermoflexibacteraceae</taxon>
        <taxon>Thermoflexibacter</taxon>
    </lineage>
</organism>
<dbReference type="NCBIfam" id="TIGR04019">
    <property type="entry name" value="B_thiol_YtxJ"/>
    <property type="match status" value="1"/>
</dbReference>
<dbReference type="InterPro" id="IPR022551">
    <property type="entry name" value="BrxC"/>
</dbReference>
<name>A0A1I2EK29_9BACT</name>